<dbReference type="Pfam" id="PF13735">
    <property type="entry name" value="tRNA_NucTran2_2"/>
    <property type="match status" value="1"/>
</dbReference>
<evidence type="ECO:0000256" key="2">
    <source>
        <dbReference type="ARBA" id="ARBA00022679"/>
    </source>
</evidence>
<feature type="domain" description="tRNA nucleotidyltransferase/poly(A) polymerase RNA and SrmB- binding" evidence="13">
    <location>
        <begin position="171"/>
        <end position="229"/>
    </location>
</feature>
<feature type="binding site" evidence="11">
    <location>
        <position position="28"/>
    </location>
    <ligand>
        <name>CTP</name>
        <dbReference type="ChEBI" id="CHEBI:37563"/>
    </ligand>
</feature>
<dbReference type="EC" id="2.7.7.72" evidence="11"/>
<dbReference type="EMBL" id="JBHSDV010000001">
    <property type="protein sequence ID" value="MFC4387641.1"/>
    <property type="molecule type" value="Genomic_DNA"/>
</dbReference>
<evidence type="ECO:0000256" key="4">
    <source>
        <dbReference type="ARBA" id="ARBA00022695"/>
    </source>
</evidence>
<feature type="binding site" evidence="11">
    <location>
        <position position="161"/>
    </location>
    <ligand>
        <name>CTP</name>
        <dbReference type="ChEBI" id="CHEBI:37563"/>
    </ligand>
</feature>
<dbReference type="InterPro" id="IPR032810">
    <property type="entry name" value="CCA-adding_enz_C"/>
</dbReference>
<dbReference type="Gene3D" id="3.30.460.10">
    <property type="entry name" value="Beta Polymerase, domain 2"/>
    <property type="match status" value="1"/>
</dbReference>
<comment type="catalytic activity">
    <reaction evidence="11">
        <text>a tRNA precursor + 2 CTP + ATP = a tRNA with a 3' CCA end + 3 diphosphate</text>
        <dbReference type="Rhea" id="RHEA:14433"/>
        <dbReference type="Rhea" id="RHEA-COMP:10465"/>
        <dbReference type="Rhea" id="RHEA-COMP:10468"/>
        <dbReference type="ChEBI" id="CHEBI:30616"/>
        <dbReference type="ChEBI" id="CHEBI:33019"/>
        <dbReference type="ChEBI" id="CHEBI:37563"/>
        <dbReference type="ChEBI" id="CHEBI:74896"/>
        <dbReference type="ChEBI" id="CHEBI:83071"/>
        <dbReference type="EC" id="2.7.7.72"/>
    </reaction>
</comment>
<feature type="binding site" evidence="11">
    <location>
        <position position="155"/>
    </location>
    <ligand>
        <name>CTP</name>
        <dbReference type="ChEBI" id="CHEBI:37563"/>
    </ligand>
</feature>
<feature type="binding site" evidence="11">
    <location>
        <position position="161"/>
    </location>
    <ligand>
        <name>ATP</name>
        <dbReference type="ChEBI" id="CHEBI:30616"/>
    </ligand>
</feature>
<feature type="binding site" evidence="11">
    <location>
        <position position="164"/>
    </location>
    <ligand>
        <name>ATP</name>
        <dbReference type="ChEBI" id="CHEBI:30616"/>
    </ligand>
</feature>
<evidence type="ECO:0000259" key="14">
    <source>
        <dbReference type="Pfam" id="PF13735"/>
    </source>
</evidence>
<keyword evidence="6 11" id="KW-0547">Nucleotide-binding</keyword>
<dbReference type="Gene3D" id="1.10.246.80">
    <property type="match status" value="1"/>
</dbReference>
<feature type="binding site" evidence="11">
    <location>
        <position position="41"/>
    </location>
    <ligand>
        <name>Mg(2+)</name>
        <dbReference type="ChEBI" id="CHEBI:18420"/>
    </ligand>
</feature>
<name>A0ABV8VX51_9BACI</name>
<feature type="domain" description="Poly A polymerase head" evidence="12">
    <location>
        <begin position="23"/>
        <end position="142"/>
    </location>
</feature>
<dbReference type="InterPro" id="IPR050264">
    <property type="entry name" value="Bact_CCA-adding_enz_type3_sf"/>
</dbReference>
<proteinExistence type="inferred from homology"/>
<dbReference type="InterPro" id="IPR023068">
    <property type="entry name" value="CCA-adding_enz_firmicutes"/>
</dbReference>
<feature type="binding site" evidence="11">
    <location>
        <position position="158"/>
    </location>
    <ligand>
        <name>ATP</name>
        <dbReference type="ChEBI" id="CHEBI:30616"/>
    </ligand>
</feature>
<dbReference type="HAMAP" id="MF_01263">
    <property type="entry name" value="CCA_bact_type3"/>
    <property type="match status" value="1"/>
</dbReference>
<evidence type="ECO:0000256" key="3">
    <source>
        <dbReference type="ARBA" id="ARBA00022694"/>
    </source>
</evidence>
<evidence type="ECO:0000259" key="13">
    <source>
        <dbReference type="Pfam" id="PF12627"/>
    </source>
</evidence>
<evidence type="ECO:0000313" key="15">
    <source>
        <dbReference type="EMBL" id="MFC4387641.1"/>
    </source>
</evidence>
<evidence type="ECO:0000313" key="16">
    <source>
        <dbReference type="Proteomes" id="UP001595880"/>
    </source>
</evidence>
<gene>
    <name evidence="11" type="primary">cca</name>
    <name evidence="15" type="ORF">ACFOZ1_07415</name>
</gene>
<dbReference type="SUPFAM" id="SSF81301">
    <property type="entry name" value="Nucleotidyltransferase"/>
    <property type="match status" value="1"/>
</dbReference>
<feature type="binding site" evidence="11">
    <location>
        <position position="28"/>
    </location>
    <ligand>
        <name>ATP</name>
        <dbReference type="ChEBI" id="CHEBI:30616"/>
    </ligand>
</feature>
<feature type="binding site" evidence="11">
    <location>
        <position position="112"/>
    </location>
    <ligand>
        <name>CTP</name>
        <dbReference type="ChEBI" id="CHEBI:37563"/>
    </ligand>
</feature>
<feature type="binding site" evidence="11">
    <location>
        <position position="155"/>
    </location>
    <ligand>
        <name>ATP</name>
        <dbReference type="ChEBI" id="CHEBI:30616"/>
    </ligand>
</feature>
<evidence type="ECO:0000256" key="5">
    <source>
        <dbReference type="ARBA" id="ARBA00022723"/>
    </source>
</evidence>
<dbReference type="CDD" id="cd05398">
    <property type="entry name" value="NT_ClassII-CCAase"/>
    <property type="match status" value="1"/>
</dbReference>
<dbReference type="Pfam" id="PF12627">
    <property type="entry name" value="PolyA_pol_RNAbd"/>
    <property type="match status" value="1"/>
</dbReference>
<evidence type="ECO:0000256" key="6">
    <source>
        <dbReference type="ARBA" id="ARBA00022741"/>
    </source>
</evidence>
<evidence type="ECO:0000256" key="7">
    <source>
        <dbReference type="ARBA" id="ARBA00022800"/>
    </source>
</evidence>
<feature type="binding site" evidence="11">
    <location>
        <position position="31"/>
    </location>
    <ligand>
        <name>CTP</name>
        <dbReference type="ChEBI" id="CHEBI:37563"/>
    </ligand>
</feature>
<dbReference type="PANTHER" id="PTHR46173:SF1">
    <property type="entry name" value="CCA TRNA NUCLEOTIDYLTRANSFERASE 1, MITOCHONDRIAL"/>
    <property type="match status" value="1"/>
</dbReference>
<feature type="domain" description="CCA-adding enzyme C-terminal" evidence="14">
    <location>
        <begin position="241"/>
        <end position="390"/>
    </location>
</feature>
<evidence type="ECO:0000259" key="12">
    <source>
        <dbReference type="Pfam" id="PF01743"/>
    </source>
</evidence>
<dbReference type="PANTHER" id="PTHR46173">
    <property type="entry name" value="CCA TRNA NUCLEOTIDYLTRANSFERASE 1, MITOCHONDRIAL"/>
    <property type="match status" value="1"/>
</dbReference>
<comment type="cofactor">
    <cofactor evidence="1 11">
        <name>Mg(2+)</name>
        <dbReference type="ChEBI" id="CHEBI:18420"/>
    </cofactor>
</comment>
<dbReference type="Pfam" id="PF01743">
    <property type="entry name" value="PolyA_pol"/>
    <property type="match status" value="1"/>
</dbReference>
<keyword evidence="4 11" id="KW-0548">Nucleotidyltransferase</keyword>
<dbReference type="NCBIfam" id="NF009814">
    <property type="entry name" value="PRK13299.1"/>
    <property type="match status" value="1"/>
</dbReference>
<dbReference type="Proteomes" id="UP001595880">
    <property type="component" value="Unassembled WGS sequence"/>
</dbReference>
<comment type="miscellaneous">
    <text evidence="11">A single active site specifically recognizes both ATP and CTP and is responsible for their addition.</text>
</comment>
<keyword evidence="16" id="KW-1185">Reference proteome</keyword>
<comment type="catalytic activity">
    <reaction evidence="11">
        <text>a tRNA with a 3' CCA end + 2 CTP + ATP = a tRNA with a 3' CCACCA end + 3 diphosphate</text>
        <dbReference type="Rhea" id="RHEA:76235"/>
        <dbReference type="Rhea" id="RHEA-COMP:10468"/>
        <dbReference type="Rhea" id="RHEA-COMP:18655"/>
        <dbReference type="ChEBI" id="CHEBI:30616"/>
        <dbReference type="ChEBI" id="CHEBI:33019"/>
        <dbReference type="ChEBI" id="CHEBI:37563"/>
        <dbReference type="ChEBI" id="CHEBI:83071"/>
        <dbReference type="ChEBI" id="CHEBI:195187"/>
    </reaction>
</comment>
<sequence length="393" mass="45628">MSEQLFRKAKEVIRQFHKHGFQAYIVGGAVRDYLLKREIADIDIATSAKPQQIMEIFPKVIPTGIQHGTVLVRYQNDSFEVTTFRTDGQYDDFRHPSEVFFVNDLKLDLARRDFTLNAIAMTENLDYIDPFKGQEAIANKIITTVGDANKRINEDPLRIMRAVRFSSQLHFRIDNNTLESINEYAHLIQKISIERVAVEWEKLIKGDNIRHALTVFFNVKLHQYIPILKDDVRTVDFLKKIDNSIPSWSCFIAAATWKNVHITIADWTKQWKLSNQIKRNATTLSNCLHDYIKGEEKLALYNLPESSLNDFARLIQLITDHTISVELLRKRKMNLPIQSRKDIVIDGTMLIELSNDKTPGKWIHEMLQQMEKEIVNGHLTNDVKILSEWIKNA</sequence>
<keyword evidence="7 11" id="KW-0692">RNA repair</keyword>
<dbReference type="RefSeq" id="WP_390197769.1">
    <property type="nucleotide sequence ID" value="NZ_JBHSDV010000001.1"/>
</dbReference>
<dbReference type="SUPFAM" id="SSF81891">
    <property type="entry name" value="Poly A polymerase C-terminal region-like"/>
    <property type="match status" value="1"/>
</dbReference>
<keyword evidence="3 11" id="KW-0819">tRNA processing</keyword>
<evidence type="ECO:0000256" key="10">
    <source>
        <dbReference type="ARBA" id="ARBA00022884"/>
    </source>
</evidence>
<evidence type="ECO:0000256" key="9">
    <source>
        <dbReference type="ARBA" id="ARBA00022842"/>
    </source>
</evidence>
<dbReference type="InterPro" id="IPR043519">
    <property type="entry name" value="NT_sf"/>
</dbReference>
<keyword evidence="5 11" id="KW-0479">Metal-binding</keyword>
<feature type="binding site" evidence="11">
    <location>
        <position position="43"/>
    </location>
    <ligand>
        <name>Mg(2+)</name>
        <dbReference type="ChEBI" id="CHEBI:18420"/>
    </ligand>
</feature>
<accession>A0ABV8VX51</accession>
<comment type="similarity">
    <text evidence="11">Belongs to the tRNA nucleotidyltransferase/poly(A) polymerase family. Bacterial CCA-adding enzyme type 3 subfamily.</text>
</comment>
<feature type="binding site" evidence="11">
    <location>
        <position position="164"/>
    </location>
    <ligand>
        <name>CTP</name>
        <dbReference type="ChEBI" id="CHEBI:37563"/>
    </ligand>
</feature>
<evidence type="ECO:0000256" key="1">
    <source>
        <dbReference type="ARBA" id="ARBA00001946"/>
    </source>
</evidence>
<dbReference type="GO" id="GO:0004810">
    <property type="term" value="F:CCA tRNA nucleotidyltransferase activity"/>
    <property type="evidence" value="ECO:0007669"/>
    <property type="project" value="UniProtKB-EC"/>
</dbReference>
<keyword evidence="10 11" id="KW-0694">RNA-binding</keyword>
<protein>
    <recommendedName>
        <fullName evidence="11">CCA-adding enzyme</fullName>
        <ecNumber evidence="11">2.7.7.72</ecNumber>
    </recommendedName>
    <alternativeName>
        <fullName evidence="11">CCA tRNA nucleotidyltransferase</fullName>
    </alternativeName>
    <alternativeName>
        <fullName evidence="11">tRNA CCA-pyrophosphorylase</fullName>
    </alternativeName>
    <alternativeName>
        <fullName evidence="11">tRNA adenylyl-/cytidylyl- transferase</fullName>
    </alternativeName>
    <alternativeName>
        <fullName evidence="11">tRNA nucleotidyltransferase</fullName>
    </alternativeName>
    <alternativeName>
        <fullName evidence="11">tRNA-NT</fullName>
    </alternativeName>
</protein>
<feature type="binding site" evidence="11">
    <location>
        <position position="158"/>
    </location>
    <ligand>
        <name>CTP</name>
        <dbReference type="ChEBI" id="CHEBI:37563"/>
    </ligand>
</feature>
<evidence type="ECO:0000256" key="8">
    <source>
        <dbReference type="ARBA" id="ARBA00022840"/>
    </source>
</evidence>
<reference evidence="16" key="1">
    <citation type="journal article" date="2019" name="Int. J. Syst. Evol. Microbiol.">
        <title>The Global Catalogue of Microorganisms (GCM) 10K type strain sequencing project: providing services to taxonomists for standard genome sequencing and annotation.</title>
        <authorList>
            <consortium name="The Broad Institute Genomics Platform"/>
            <consortium name="The Broad Institute Genome Sequencing Center for Infectious Disease"/>
            <person name="Wu L."/>
            <person name="Ma J."/>
        </authorList>
    </citation>
    <scope>NUCLEOTIDE SEQUENCE [LARGE SCALE GENOMIC DNA]</scope>
    <source>
        <strain evidence="16">KACC 14058</strain>
    </source>
</reference>
<dbReference type="Gene3D" id="1.10.3090.10">
    <property type="entry name" value="cca-adding enzyme, domain 2"/>
    <property type="match status" value="1"/>
</dbReference>
<keyword evidence="2 11" id="KW-0808">Transferase</keyword>
<comment type="subunit">
    <text evidence="11">Homodimer.</text>
</comment>
<comment type="caution">
    <text evidence="15">The sequence shown here is derived from an EMBL/GenBank/DDBJ whole genome shotgun (WGS) entry which is preliminary data.</text>
</comment>
<keyword evidence="8 11" id="KW-0067">ATP-binding</keyword>
<organism evidence="15 16">
    <name type="scientific">Gracilibacillus marinus</name>
    <dbReference type="NCBI Taxonomy" id="630535"/>
    <lineage>
        <taxon>Bacteria</taxon>
        <taxon>Bacillati</taxon>
        <taxon>Bacillota</taxon>
        <taxon>Bacilli</taxon>
        <taxon>Bacillales</taxon>
        <taxon>Bacillaceae</taxon>
        <taxon>Gracilibacillus</taxon>
    </lineage>
</organism>
<feature type="binding site" evidence="11">
    <location>
        <position position="31"/>
    </location>
    <ligand>
        <name>ATP</name>
        <dbReference type="ChEBI" id="CHEBI:30616"/>
    </ligand>
</feature>
<feature type="binding site" evidence="11">
    <location>
        <position position="112"/>
    </location>
    <ligand>
        <name>ATP</name>
        <dbReference type="ChEBI" id="CHEBI:30616"/>
    </ligand>
</feature>
<evidence type="ECO:0000256" key="11">
    <source>
        <dbReference type="HAMAP-Rule" id="MF_01263"/>
    </source>
</evidence>
<dbReference type="InterPro" id="IPR032828">
    <property type="entry name" value="PolyA_RNA-bd"/>
</dbReference>
<dbReference type="InterPro" id="IPR002646">
    <property type="entry name" value="PolA_pol_head_dom"/>
</dbReference>
<comment type="function">
    <text evidence="11">Catalyzes the addition and repair of the essential 3'-terminal CCA sequence in tRNAs without using a nucleic acid template. Adds these three nucleotides in the order of C, C, and A to the tRNA nucleotide-73, using CTP and ATP as substrates and producing inorganic pyrophosphate. tRNA 3'-terminal CCA addition is required both for tRNA processing and repair. Also involved in tRNA surveillance by mediating tandem CCA addition to generate a CCACCA at the 3' terminus of unstable tRNAs. While stable tRNAs receive only 3'-terminal CCA, unstable tRNAs are marked with CCACCA and rapidly degraded.</text>
</comment>
<keyword evidence="9 11" id="KW-0460">Magnesium</keyword>